<dbReference type="PANTHER" id="PTHR43289:SF6">
    <property type="entry name" value="SERINE_THREONINE-PROTEIN KINASE NEKL-3"/>
    <property type="match status" value="1"/>
</dbReference>
<dbReference type="CDD" id="cd14014">
    <property type="entry name" value="STKc_PknB_like"/>
    <property type="match status" value="1"/>
</dbReference>
<evidence type="ECO:0000256" key="2">
    <source>
        <dbReference type="ARBA" id="ARBA00022741"/>
    </source>
</evidence>
<feature type="transmembrane region" description="Helical" evidence="5">
    <location>
        <begin position="321"/>
        <end position="340"/>
    </location>
</feature>
<dbReference type="GO" id="GO:0005524">
    <property type="term" value="F:ATP binding"/>
    <property type="evidence" value="ECO:0007669"/>
    <property type="project" value="UniProtKB-KW"/>
</dbReference>
<keyword evidence="5" id="KW-0472">Membrane</keyword>
<dbReference type="InterPro" id="IPR000719">
    <property type="entry name" value="Prot_kinase_dom"/>
</dbReference>
<dbReference type="GO" id="GO:0004674">
    <property type="term" value="F:protein serine/threonine kinase activity"/>
    <property type="evidence" value="ECO:0007669"/>
    <property type="project" value="UniProtKB-KW"/>
</dbReference>
<dbReference type="AlphaFoldDB" id="A0A7V8VC47"/>
<evidence type="ECO:0000313" key="8">
    <source>
        <dbReference type="Proteomes" id="UP000542342"/>
    </source>
</evidence>
<evidence type="ECO:0000259" key="6">
    <source>
        <dbReference type="PROSITE" id="PS50011"/>
    </source>
</evidence>
<evidence type="ECO:0000313" key="7">
    <source>
        <dbReference type="EMBL" id="MBA2225196.1"/>
    </source>
</evidence>
<name>A0A7V8VC47_9BACT</name>
<keyword evidence="5" id="KW-0812">Transmembrane</keyword>
<organism evidence="7 8">
    <name type="scientific">Thermogemmata fonticola</name>
    <dbReference type="NCBI Taxonomy" id="2755323"/>
    <lineage>
        <taxon>Bacteria</taxon>
        <taxon>Pseudomonadati</taxon>
        <taxon>Planctomycetota</taxon>
        <taxon>Planctomycetia</taxon>
        <taxon>Gemmatales</taxon>
        <taxon>Gemmataceae</taxon>
        <taxon>Thermogemmata</taxon>
    </lineage>
</organism>
<keyword evidence="5" id="KW-1133">Transmembrane helix</keyword>
<keyword evidence="7" id="KW-0723">Serine/threonine-protein kinase</keyword>
<accession>A0A7V8VC47</accession>
<sequence>MSGAWIGARIGNWYLEEEVARGAQGLLYRARSYQDDGRLAAVKILENVVARQPDIQQTLAADMLPLQRLEHANIARYYESGISAGVVYIACEWVNGEDYGRRLRQGPRPWQEVLQVAVQMARALKHAHNRNVLHRELKPAHVMRTEEGVVKLLSCGLARIFPPPVAMTPSPLGAESFQPPELSSGKPYSRRSDFYAFGGVLYALLTGRPPFAAASLVELTHKHCYMLPERPAMLVPDIPPELDEFVCLLLEKNPSRRPVNAMQILDELERIRAKLERRGRKIDWPAPLTPDTVETVALTQQKDGQTDSEIRQEPRPLLQRAWVVIPAFVIVVGLLLYAFLRPRVPAEELYEAARPLMQSHRPEDWEYAWQHYLEPLSRYYPDRYTGEVAAFRQKLREYRELQRLIAEATHWQPRSEAERAYWRGLRMVQMGDVAAARRLWNALIVVFEPQQSERVWVELARTGLMLLDQYDASRMGTREASAIPTHLQPVIERIRELRRAGRTADADLVRRSLEELYRSDPAMLEFLQKASEN</sequence>
<proteinExistence type="predicted"/>
<keyword evidence="8" id="KW-1185">Reference proteome</keyword>
<dbReference type="Gene3D" id="1.10.510.10">
    <property type="entry name" value="Transferase(Phosphotransferase) domain 1"/>
    <property type="match status" value="1"/>
</dbReference>
<keyword evidence="2" id="KW-0547">Nucleotide-binding</keyword>
<evidence type="ECO:0000256" key="5">
    <source>
        <dbReference type="SAM" id="Phobius"/>
    </source>
</evidence>
<protein>
    <submittedName>
        <fullName evidence="7">Serine/threonine protein kinase</fullName>
    </submittedName>
</protein>
<evidence type="ECO:0000256" key="4">
    <source>
        <dbReference type="ARBA" id="ARBA00022840"/>
    </source>
</evidence>
<keyword evidence="4" id="KW-0067">ATP-binding</keyword>
<dbReference type="Pfam" id="PF00069">
    <property type="entry name" value="Pkinase"/>
    <property type="match status" value="1"/>
</dbReference>
<reference evidence="7 8" key="1">
    <citation type="submission" date="2020-07" db="EMBL/GenBank/DDBJ databases">
        <title>Thermogemmata thermophila gen. nov., sp. nov., a novel moderate thermophilic planctomycete from a Kamchatka hot spring.</title>
        <authorList>
            <person name="Elcheninov A.G."/>
            <person name="Podosokorskaya O.A."/>
            <person name="Kovaleva O.L."/>
            <person name="Novikov A."/>
            <person name="Bonch-Osmolovskaya E.A."/>
            <person name="Toshchakov S.V."/>
            <person name="Kublanov I.V."/>
        </authorList>
    </citation>
    <scope>NUCLEOTIDE SEQUENCE [LARGE SCALE GENOMIC DNA]</scope>
    <source>
        <strain evidence="7 8">2918</strain>
    </source>
</reference>
<keyword evidence="1" id="KW-0808">Transferase</keyword>
<dbReference type="EMBL" id="JACEFB010000001">
    <property type="protein sequence ID" value="MBA2225196.1"/>
    <property type="molecule type" value="Genomic_DNA"/>
</dbReference>
<feature type="domain" description="Protein kinase" evidence="6">
    <location>
        <begin position="13"/>
        <end position="271"/>
    </location>
</feature>
<dbReference type="RefSeq" id="WP_194536580.1">
    <property type="nucleotide sequence ID" value="NZ_JACEFB010000001.1"/>
</dbReference>
<dbReference type="Proteomes" id="UP000542342">
    <property type="component" value="Unassembled WGS sequence"/>
</dbReference>
<dbReference type="InterPro" id="IPR011009">
    <property type="entry name" value="Kinase-like_dom_sf"/>
</dbReference>
<dbReference type="SUPFAM" id="SSF56112">
    <property type="entry name" value="Protein kinase-like (PK-like)"/>
    <property type="match status" value="1"/>
</dbReference>
<gene>
    <name evidence="7" type="ORF">H0921_03365</name>
</gene>
<comment type="caution">
    <text evidence="7">The sequence shown here is derived from an EMBL/GenBank/DDBJ whole genome shotgun (WGS) entry which is preliminary data.</text>
</comment>
<evidence type="ECO:0000256" key="1">
    <source>
        <dbReference type="ARBA" id="ARBA00022679"/>
    </source>
</evidence>
<keyword evidence="3 7" id="KW-0418">Kinase</keyword>
<evidence type="ECO:0000256" key="3">
    <source>
        <dbReference type="ARBA" id="ARBA00022777"/>
    </source>
</evidence>
<dbReference type="PANTHER" id="PTHR43289">
    <property type="entry name" value="MITOGEN-ACTIVATED PROTEIN KINASE KINASE KINASE 20-RELATED"/>
    <property type="match status" value="1"/>
</dbReference>
<dbReference type="Gene3D" id="3.30.200.20">
    <property type="entry name" value="Phosphorylase Kinase, domain 1"/>
    <property type="match status" value="1"/>
</dbReference>
<dbReference type="PROSITE" id="PS50011">
    <property type="entry name" value="PROTEIN_KINASE_DOM"/>
    <property type="match status" value="1"/>
</dbReference>